<organism evidence="4 5">
    <name type="scientific">Ananas comosus</name>
    <name type="common">Pineapple</name>
    <name type="synonym">Ananas ananas</name>
    <dbReference type="NCBI Taxonomy" id="4615"/>
    <lineage>
        <taxon>Eukaryota</taxon>
        <taxon>Viridiplantae</taxon>
        <taxon>Streptophyta</taxon>
        <taxon>Embryophyta</taxon>
        <taxon>Tracheophyta</taxon>
        <taxon>Spermatophyta</taxon>
        <taxon>Magnoliopsida</taxon>
        <taxon>Liliopsida</taxon>
        <taxon>Poales</taxon>
        <taxon>Bromeliaceae</taxon>
        <taxon>Bromelioideae</taxon>
        <taxon>Ananas</taxon>
    </lineage>
</organism>
<sequence length="404" mass="41398">MATRWFRKLQHSKEGRRGPRSWKPSFFSSFSPSWKWTRLSFRFSLVDDPWSSFSPSPASSSAADANFDGFGAMEKEGEEEGAAGVERGYPVEIRPGSTRIGWIGVGVMGGAMAARLLAAGYDLTVYARTPSKAAGLAGAGARLAASPAAAAAASDVVFTMVGHPADVRAALLDPASGALAALPRGGVLVDCTSSDPALARAVAAAARAKGCWAVDAPVSGGDVGAREGTLAILAGGDERVVAWLAPLLGRLGRATWMGAPGTGQSAKIANQIAVAGAVVGAAEAASFARAAGLDAATFMEAVGAGAAGSRVAEIFGRRMVERDFASGGFVEYMVKDLGMALGRGVEEAEEEEEDDDDDAKEKGAVVVLPGAALFQKLFLGMVANGDGKLGMQGVITVIERMNGL</sequence>
<proteinExistence type="predicted"/>
<dbReference type="InterPro" id="IPR008927">
    <property type="entry name" value="6-PGluconate_DH-like_C_sf"/>
</dbReference>
<name>A0A199VGW4_ANACO</name>
<reference evidence="4 5" key="1">
    <citation type="journal article" date="2016" name="DNA Res.">
        <title>The draft genome of MD-2 pineapple using hybrid error correction of long reads.</title>
        <authorList>
            <person name="Redwan R.M."/>
            <person name="Saidin A."/>
            <person name="Kumar S.V."/>
        </authorList>
    </citation>
    <scope>NUCLEOTIDE SEQUENCE [LARGE SCALE GENOMIC DNA]</scope>
    <source>
        <strain evidence="5">cv. MD2</strain>
        <tissue evidence="4">Leaf</tissue>
    </source>
</reference>
<dbReference type="STRING" id="4615.A0A199VGW4"/>
<dbReference type="SUPFAM" id="SSF48179">
    <property type="entry name" value="6-phosphogluconate dehydrogenase C-terminal domain-like"/>
    <property type="match status" value="1"/>
</dbReference>
<accession>A0A199VGW4</accession>
<evidence type="ECO:0000256" key="1">
    <source>
        <dbReference type="SAM" id="MobiDB-lite"/>
    </source>
</evidence>
<dbReference type="PANTHER" id="PTHR43060:SF13">
    <property type="entry name" value="3-HYDROXYISOBUTYRATE DEHYDROGENASE-LIKE 2, MITOCHONDRIAL-RELATED"/>
    <property type="match status" value="1"/>
</dbReference>
<feature type="region of interest" description="Disordered" evidence="1">
    <location>
        <begin position="1"/>
        <end position="21"/>
    </location>
</feature>
<feature type="domain" description="3-hydroxyisobutyrate dehydrogenase-like NAD-binding" evidence="3">
    <location>
        <begin position="261"/>
        <end position="341"/>
    </location>
</feature>
<dbReference type="EMBL" id="LSRQ01001932">
    <property type="protein sequence ID" value="OAY76015.1"/>
    <property type="molecule type" value="Genomic_DNA"/>
</dbReference>
<dbReference type="InterPro" id="IPR006115">
    <property type="entry name" value="6PGDH_NADP-bd"/>
</dbReference>
<evidence type="ECO:0000259" key="2">
    <source>
        <dbReference type="Pfam" id="PF03446"/>
    </source>
</evidence>
<dbReference type="GO" id="GO:0050661">
    <property type="term" value="F:NADP binding"/>
    <property type="evidence" value="ECO:0007669"/>
    <property type="project" value="InterPro"/>
</dbReference>
<evidence type="ECO:0000313" key="5">
    <source>
        <dbReference type="Proteomes" id="UP000092600"/>
    </source>
</evidence>
<gene>
    <name evidence="4" type="ORF">ACMD2_11978</name>
</gene>
<dbReference type="InterPro" id="IPR036291">
    <property type="entry name" value="NAD(P)-bd_dom_sf"/>
</dbReference>
<dbReference type="PANTHER" id="PTHR43060">
    <property type="entry name" value="3-HYDROXYISOBUTYRATE DEHYDROGENASE-LIKE 1, MITOCHONDRIAL-RELATED"/>
    <property type="match status" value="1"/>
</dbReference>
<feature type="compositionally biased region" description="Basic residues" evidence="1">
    <location>
        <begin position="1"/>
        <end position="10"/>
    </location>
</feature>
<dbReference type="Proteomes" id="UP000092600">
    <property type="component" value="Unassembled WGS sequence"/>
</dbReference>
<protein>
    <submittedName>
        <fullName evidence="4">Putative 3-hydroxyisobutyrate dehydrogenase-like 1, mitochondrial</fullName>
    </submittedName>
</protein>
<dbReference type="Pfam" id="PF14833">
    <property type="entry name" value="NAD_binding_11"/>
    <property type="match status" value="1"/>
</dbReference>
<dbReference type="SUPFAM" id="SSF51735">
    <property type="entry name" value="NAD(P)-binding Rossmann-fold domains"/>
    <property type="match status" value="1"/>
</dbReference>
<dbReference type="GO" id="GO:0051287">
    <property type="term" value="F:NAD binding"/>
    <property type="evidence" value="ECO:0007669"/>
    <property type="project" value="InterPro"/>
</dbReference>
<dbReference type="Pfam" id="PF03446">
    <property type="entry name" value="NAD_binding_2"/>
    <property type="match status" value="1"/>
</dbReference>
<evidence type="ECO:0000259" key="3">
    <source>
        <dbReference type="Pfam" id="PF14833"/>
    </source>
</evidence>
<dbReference type="InterPro" id="IPR029154">
    <property type="entry name" value="HIBADH-like_NADP-bd"/>
</dbReference>
<dbReference type="Gene3D" id="1.10.1040.10">
    <property type="entry name" value="N-(1-d-carboxylethyl)-l-norvaline Dehydrogenase, domain 2"/>
    <property type="match status" value="1"/>
</dbReference>
<feature type="domain" description="6-phosphogluconate dehydrogenase NADP-binding" evidence="2">
    <location>
        <begin position="99"/>
        <end position="256"/>
    </location>
</feature>
<comment type="caution">
    <text evidence="4">The sequence shown here is derived from an EMBL/GenBank/DDBJ whole genome shotgun (WGS) entry which is preliminary data.</text>
</comment>
<dbReference type="Gene3D" id="3.40.50.720">
    <property type="entry name" value="NAD(P)-binding Rossmann-like Domain"/>
    <property type="match status" value="1"/>
</dbReference>
<dbReference type="AlphaFoldDB" id="A0A199VGW4"/>
<evidence type="ECO:0000313" key="4">
    <source>
        <dbReference type="EMBL" id="OAY76015.1"/>
    </source>
</evidence>
<dbReference type="InterPro" id="IPR013328">
    <property type="entry name" value="6PGD_dom2"/>
</dbReference>